<proteinExistence type="predicted"/>
<organism evidence="2 3">
    <name type="scientific">Pipra filicauda</name>
    <name type="common">Wire-tailed manakin</name>
    <dbReference type="NCBI Taxonomy" id="649802"/>
    <lineage>
        <taxon>Eukaryota</taxon>
        <taxon>Metazoa</taxon>
        <taxon>Chordata</taxon>
        <taxon>Craniata</taxon>
        <taxon>Vertebrata</taxon>
        <taxon>Euteleostomi</taxon>
        <taxon>Archelosauria</taxon>
        <taxon>Archosauria</taxon>
        <taxon>Dinosauria</taxon>
        <taxon>Saurischia</taxon>
        <taxon>Theropoda</taxon>
        <taxon>Coelurosauria</taxon>
        <taxon>Aves</taxon>
        <taxon>Neognathae</taxon>
        <taxon>Neoaves</taxon>
        <taxon>Telluraves</taxon>
        <taxon>Australaves</taxon>
        <taxon>Passeriformes</taxon>
        <taxon>Pipridae</taxon>
        <taxon>Pipra</taxon>
    </lineage>
</organism>
<feature type="compositionally biased region" description="Low complexity" evidence="1">
    <location>
        <begin position="416"/>
        <end position="429"/>
    </location>
</feature>
<gene>
    <name evidence="3" type="primary">LOC120323689</name>
</gene>
<dbReference type="RefSeq" id="XP_039239531.1">
    <property type="nucleotide sequence ID" value="XM_039383597.1"/>
</dbReference>
<feature type="compositionally biased region" description="Gly residues" evidence="1">
    <location>
        <begin position="147"/>
        <end position="162"/>
    </location>
</feature>
<feature type="compositionally biased region" description="Low complexity" evidence="1">
    <location>
        <begin position="303"/>
        <end position="338"/>
    </location>
</feature>
<feature type="compositionally biased region" description="Pro residues" evidence="1">
    <location>
        <begin position="430"/>
        <end position="443"/>
    </location>
</feature>
<feature type="compositionally biased region" description="Pro residues" evidence="1">
    <location>
        <begin position="451"/>
        <end position="466"/>
    </location>
</feature>
<keyword evidence="2" id="KW-1185">Reference proteome</keyword>
<evidence type="ECO:0000313" key="3">
    <source>
        <dbReference type="RefSeq" id="XP_039239531.1"/>
    </source>
</evidence>
<dbReference type="InParanoid" id="A0A7R5KCT9"/>
<accession>A0A7R5KCT9</accession>
<dbReference type="Proteomes" id="UP000504627">
    <property type="component" value="Unplaced"/>
</dbReference>
<name>A0A7R5KCT9_9PASS</name>
<feature type="region of interest" description="Disordered" evidence="1">
    <location>
        <begin position="1"/>
        <end position="529"/>
    </location>
</feature>
<dbReference type="AlphaFoldDB" id="A0A7R5KCT9"/>
<feature type="compositionally biased region" description="Gly residues" evidence="1">
    <location>
        <begin position="400"/>
        <end position="415"/>
    </location>
</feature>
<reference evidence="3" key="1">
    <citation type="submission" date="2025-08" db="UniProtKB">
        <authorList>
            <consortium name="RefSeq"/>
        </authorList>
    </citation>
    <scope>IDENTIFICATION</scope>
    <source>
        <tissue evidence="3">Muscle</tissue>
    </source>
</reference>
<sequence length="529" mass="55047">MYQHTNVKFYEAQLHPSPKERDSPPRPRRAPSAPITSWPEPAAATAALQRPVPSPDPQNTTLTPLKRTPSISAGVGGARGHGREEAANPPRCDTRFPAPPGPHAASPPSLPPARPDGARRRFPARPGGELRSPAPKDEPPAGSDLAGAGGGGRWPGRGQGGGEPPPHPAVTGEEMRENPRCSRRRRERRVTGERRRAGTMRKQKMQVKRRLPRDPEGPAVGAGSGGPEGAAPGRTTTPAAPRDNEGTRGRGGGRAAAGLPQARLHRQSPAATPAPALHRPRTGPQQPEPALRRARHDVRAPRRAGSARDGPPGARRGAAAQGAEAAQSAERSAELRPAPGAPRDRLPRRPPRRSLPAAGHGRFPPTRAYLAGPFPGPLRGTRPGSAPRRVPGSRRQRALGRGGGGPSPGGGGGFSPGRAETALGARGSPAPAPGAPRPRPPRSPLAAAAPRPAPPGRPPSSPPLPPSFAIGDPPARLRPRRSLIGRCTPAPPLVPRSRRPIGVRGRPSGAGWARCRDARGREWSPGAAG</sequence>
<evidence type="ECO:0000256" key="1">
    <source>
        <dbReference type="SAM" id="MobiDB-lite"/>
    </source>
</evidence>
<dbReference type="GeneID" id="120323689"/>
<protein>
    <submittedName>
        <fullName evidence="3">Translation initiation factor IF-2-like</fullName>
    </submittedName>
</protein>
<feature type="compositionally biased region" description="Basic residues" evidence="1">
    <location>
        <begin position="197"/>
        <end position="211"/>
    </location>
</feature>
<feature type="compositionally biased region" description="Low complexity" evidence="1">
    <location>
        <begin position="229"/>
        <end position="241"/>
    </location>
</feature>
<evidence type="ECO:0000313" key="2">
    <source>
        <dbReference type="Proteomes" id="UP000504627"/>
    </source>
</evidence>